<dbReference type="AlphaFoldDB" id="A0A2M8HCL5"/>
<dbReference type="OrthoDB" id="6623526at2"/>
<dbReference type="Proteomes" id="UP000232060">
    <property type="component" value="Unassembled WGS sequence"/>
</dbReference>
<reference evidence="2 3" key="1">
    <citation type="submission" date="2017-11" db="EMBL/GenBank/DDBJ databases">
        <title>Draft genome sequence of environmental isolate Aeromonas lusitania sp. nov. MDC 2473.</title>
        <authorList>
            <person name="Colston S.M."/>
            <person name="Navarro A."/>
            <person name="Martinez-Murcia A.J."/>
            <person name="Graf J."/>
        </authorList>
    </citation>
    <scope>NUCLEOTIDE SEQUENCE [LARGE SCALE GENOMIC DNA]</scope>
    <source>
        <strain evidence="2 3">MDC 2473</strain>
    </source>
</reference>
<feature type="domain" description="EAL" evidence="1">
    <location>
        <begin position="1"/>
        <end position="231"/>
    </location>
</feature>
<dbReference type="InterPro" id="IPR035919">
    <property type="entry name" value="EAL_sf"/>
</dbReference>
<dbReference type="RefSeq" id="WP_100859111.1">
    <property type="nucleotide sequence ID" value="NZ_PGCP01000005.1"/>
</dbReference>
<gene>
    <name evidence="2" type="ORF">CUC44_06270</name>
</gene>
<comment type="caution">
    <text evidence="2">The sequence shown here is derived from an EMBL/GenBank/DDBJ whole genome shotgun (WGS) entry which is preliminary data.</text>
</comment>
<protein>
    <recommendedName>
        <fullName evidence="1">EAL domain-containing protein</fullName>
    </recommendedName>
</protein>
<organism evidence="2 3">
    <name type="scientific">Aeromonas lusitana</name>
    <dbReference type="NCBI Taxonomy" id="931529"/>
    <lineage>
        <taxon>Bacteria</taxon>
        <taxon>Pseudomonadati</taxon>
        <taxon>Pseudomonadota</taxon>
        <taxon>Gammaproteobacteria</taxon>
        <taxon>Aeromonadales</taxon>
        <taxon>Aeromonadaceae</taxon>
        <taxon>Aeromonas</taxon>
    </lineage>
</organism>
<dbReference type="PROSITE" id="PS50883">
    <property type="entry name" value="EAL"/>
    <property type="match status" value="1"/>
</dbReference>
<proteinExistence type="predicted"/>
<dbReference type="InterPro" id="IPR001633">
    <property type="entry name" value="EAL_dom"/>
</dbReference>
<evidence type="ECO:0000313" key="3">
    <source>
        <dbReference type="Proteomes" id="UP000232060"/>
    </source>
</evidence>
<dbReference type="Pfam" id="PF00563">
    <property type="entry name" value="EAL"/>
    <property type="match status" value="1"/>
</dbReference>
<evidence type="ECO:0000259" key="1">
    <source>
        <dbReference type="PROSITE" id="PS50883"/>
    </source>
</evidence>
<dbReference type="Gene3D" id="3.20.20.450">
    <property type="entry name" value="EAL domain"/>
    <property type="match status" value="1"/>
</dbReference>
<name>A0A2M8HCL5_9GAMM</name>
<dbReference type="EMBL" id="PGCP01000005">
    <property type="protein sequence ID" value="PJC94293.1"/>
    <property type="molecule type" value="Genomic_DNA"/>
</dbReference>
<accession>A0A2M8HCL5</accession>
<keyword evidence="3" id="KW-1185">Reference proteome</keyword>
<dbReference type="SUPFAM" id="SSF141868">
    <property type="entry name" value="EAL domain-like"/>
    <property type="match status" value="1"/>
</dbReference>
<evidence type="ECO:0000313" key="2">
    <source>
        <dbReference type="EMBL" id="PJC94293.1"/>
    </source>
</evidence>
<sequence>MTERTDSLRFEYIKHTLEPIVAFDTGEILSFEVVSFSENRTLLDKEYLSDTNYANQLLLFTRQLEFFQKINQHDNGLYHSLFINAGPCLFNNKISWGDFIPFIFHFRINIGFDMQSIVSGLPEPVSRVMAQLRECGVKFWIKDVDEGVQRLPAELLALFDGIKIGKQFFWQCFNRRDSAFIRCASAAWGDKYVIVEGVENKHHLSFVRAQGIAQGQGFHWRAKLARQAIWH</sequence>